<keyword evidence="6 10" id="KW-0812">Transmembrane</keyword>
<sequence>MNKKLLSIVQTIRFKEIFFILLIFFISRLVTWFLGYYSFKLLEPINSSRYVWNYVTDKKIDIWAVWDSGYYLNIADEGYSSKISTYRETLNQANYAFFPLYPLLIHISTFVLHSKVLAGIIISNMSLLAASFILFYLVKQDYDSKVAQYSLFYLYAFPTAFIFTSVYSEALFLALSLISFYFGKNNKYFLAGIFGFFAALTRNVGIFLLIPIIFFYIKHKTDYWNKLTHLIQIALIPTGTLLYALYVRSLTGEMLSIINIQSAWGRRFGSPIKYIFDGLESNLYQHRFTSIVVLLTLFILLMCFRYLKPAYSSYALILFLLPLFTGLTSMPRYILVIFPIYIMLGLIAKRNLNLANLLLFVMAITQGMMLVFWTSGLDLLM</sequence>
<feature type="transmembrane region" description="Helical" evidence="10">
    <location>
        <begin position="229"/>
        <end position="246"/>
    </location>
</feature>
<evidence type="ECO:0000313" key="12">
    <source>
        <dbReference type="Proteomes" id="UP000176614"/>
    </source>
</evidence>
<evidence type="ECO:0000256" key="7">
    <source>
        <dbReference type="ARBA" id="ARBA00022824"/>
    </source>
</evidence>
<dbReference type="GO" id="GO:0016020">
    <property type="term" value="C:membrane"/>
    <property type="evidence" value="ECO:0007669"/>
    <property type="project" value="GOC"/>
</dbReference>
<evidence type="ECO:0000256" key="5">
    <source>
        <dbReference type="ARBA" id="ARBA00022679"/>
    </source>
</evidence>
<proteinExistence type="predicted"/>
<protein>
    <recommendedName>
        <fullName evidence="13">Glycosyltransferase RgtA/B/C/D-like domain-containing protein</fullName>
    </recommendedName>
</protein>
<feature type="transmembrane region" description="Helical" evidence="10">
    <location>
        <begin position="288"/>
        <end position="307"/>
    </location>
</feature>
<dbReference type="GO" id="GO:0031501">
    <property type="term" value="C:mannosyltransferase complex"/>
    <property type="evidence" value="ECO:0007669"/>
    <property type="project" value="TreeGrafter"/>
</dbReference>
<feature type="transmembrane region" description="Helical" evidence="10">
    <location>
        <begin position="117"/>
        <end position="138"/>
    </location>
</feature>
<name>A0A1F4W2P4_UNCKA</name>
<dbReference type="InterPro" id="IPR007315">
    <property type="entry name" value="PIG-V/Gpi18"/>
</dbReference>
<feature type="transmembrane region" description="Helical" evidence="10">
    <location>
        <begin position="354"/>
        <end position="373"/>
    </location>
</feature>
<feature type="transmembrane region" description="Helical" evidence="10">
    <location>
        <begin position="314"/>
        <end position="342"/>
    </location>
</feature>
<comment type="pathway">
    <text evidence="2">Glycolipid biosynthesis; glycosylphosphatidylinositol-anchor biosynthesis.</text>
</comment>
<keyword evidence="3" id="KW-0337">GPI-anchor biosynthesis</keyword>
<keyword evidence="5" id="KW-0808">Transferase</keyword>
<dbReference type="Proteomes" id="UP000176614">
    <property type="component" value="Unassembled WGS sequence"/>
</dbReference>
<keyword evidence="4" id="KW-0328">Glycosyltransferase</keyword>
<evidence type="ECO:0000256" key="9">
    <source>
        <dbReference type="ARBA" id="ARBA00023136"/>
    </source>
</evidence>
<keyword evidence="8 10" id="KW-1133">Transmembrane helix</keyword>
<evidence type="ECO:0000256" key="10">
    <source>
        <dbReference type="SAM" id="Phobius"/>
    </source>
</evidence>
<dbReference type="UniPathway" id="UPA00196"/>
<dbReference type="GO" id="GO:0004376">
    <property type="term" value="F:GPI mannosyltransferase activity"/>
    <property type="evidence" value="ECO:0007669"/>
    <property type="project" value="InterPro"/>
</dbReference>
<feature type="transmembrane region" description="Helical" evidence="10">
    <location>
        <begin position="188"/>
        <end position="217"/>
    </location>
</feature>
<evidence type="ECO:0008006" key="13">
    <source>
        <dbReference type="Google" id="ProtNLM"/>
    </source>
</evidence>
<comment type="caution">
    <text evidence="11">The sequence shown here is derived from an EMBL/GenBank/DDBJ whole genome shotgun (WGS) entry which is preliminary data.</text>
</comment>
<gene>
    <name evidence="11" type="ORF">A2264_04635</name>
</gene>
<keyword evidence="9 10" id="KW-0472">Membrane</keyword>
<evidence type="ECO:0000256" key="8">
    <source>
        <dbReference type="ARBA" id="ARBA00022989"/>
    </source>
</evidence>
<dbReference type="GO" id="GO:0006506">
    <property type="term" value="P:GPI anchor biosynthetic process"/>
    <property type="evidence" value="ECO:0007669"/>
    <property type="project" value="UniProtKB-UniPathway"/>
</dbReference>
<dbReference type="PANTHER" id="PTHR12468">
    <property type="entry name" value="GPI MANNOSYLTRANSFERASE 2"/>
    <property type="match status" value="1"/>
</dbReference>
<evidence type="ECO:0000256" key="3">
    <source>
        <dbReference type="ARBA" id="ARBA00022502"/>
    </source>
</evidence>
<dbReference type="GO" id="GO:0000009">
    <property type="term" value="F:alpha-1,6-mannosyltransferase activity"/>
    <property type="evidence" value="ECO:0007669"/>
    <property type="project" value="InterPro"/>
</dbReference>
<comment type="subcellular location">
    <subcellularLocation>
        <location evidence="1">Endoplasmic reticulum membrane</location>
        <topology evidence="1">Multi-pass membrane protein</topology>
    </subcellularLocation>
</comment>
<dbReference type="PANTHER" id="PTHR12468:SF2">
    <property type="entry name" value="GPI MANNOSYLTRANSFERASE 2"/>
    <property type="match status" value="1"/>
</dbReference>
<keyword evidence="7" id="KW-0256">Endoplasmic reticulum</keyword>
<reference evidence="11 12" key="1">
    <citation type="journal article" date="2016" name="Nat. Commun.">
        <title>Thousands of microbial genomes shed light on interconnected biogeochemical processes in an aquifer system.</title>
        <authorList>
            <person name="Anantharaman K."/>
            <person name="Brown C.T."/>
            <person name="Hug L.A."/>
            <person name="Sharon I."/>
            <person name="Castelle C.J."/>
            <person name="Probst A.J."/>
            <person name="Thomas B.C."/>
            <person name="Singh A."/>
            <person name="Wilkins M.J."/>
            <person name="Karaoz U."/>
            <person name="Brodie E.L."/>
            <person name="Williams K.H."/>
            <person name="Hubbard S.S."/>
            <person name="Banfield J.F."/>
        </authorList>
    </citation>
    <scope>NUCLEOTIDE SEQUENCE [LARGE SCALE GENOMIC DNA]</scope>
</reference>
<organism evidence="11 12">
    <name type="scientific">candidate division WWE3 bacterium RIFOXYA2_FULL_46_9</name>
    <dbReference type="NCBI Taxonomy" id="1802636"/>
    <lineage>
        <taxon>Bacteria</taxon>
        <taxon>Katanobacteria</taxon>
    </lineage>
</organism>
<evidence type="ECO:0000313" key="11">
    <source>
        <dbReference type="EMBL" id="OGC63625.1"/>
    </source>
</evidence>
<evidence type="ECO:0000256" key="2">
    <source>
        <dbReference type="ARBA" id="ARBA00004687"/>
    </source>
</evidence>
<evidence type="ECO:0000256" key="4">
    <source>
        <dbReference type="ARBA" id="ARBA00022676"/>
    </source>
</evidence>
<accession>A0A1F4W2P4</accession>
<evidence type="ECO:0000256" key="1">
    <source>
        <dbReference type="ARBA" id="ARBA00004477"/>
    </source>
</evidence>
<feature type="transmembrane region" description="Helical" evidence="10">
    <location>
        <begin position="150"/>
        <end position="182"/>
    </location>
</feature>
<dbReference type="AlphaFoldDB" id="A0A1F4W2P4"/>
<feature type="transmembrane region" description="Helical" evidence="10">
    <location>
        <begin position="17"/>
        <end position="39"/>
    </location>
</feature>
<dbReference type="EMBL" id="MEVT01000005">
    <property type="protein sequence ID" value="OGC63625.1"/>
    <property type="molecule type" value="Genomic_DNA"/>
</dbReference>
<evidence type="ECO:0000256" key="6">
    <source>
        <dbReference type="ARBA" id="ARBA00022692"/>
    </source>
</evidence>